<dbReference type="Gene3D" id="3.60.60.10">
    <property type="entry name" value="Penicillin V Acylase, Chain A"/>
    <property type="match status" value="1"/>
</dbReference>
<dbReference type="NCBIfam" id="NF040521">
    <property type="entry name" value="C45_proenzyme"/>
    <property type="match status" value="1"/>
</dbReference>
<name>A0A917PKH4_9BACI</name>
<dbReference type="InterPro" id="IPR047794">
    <property type="entry name" value="C45_proenzyme-like"/>
</dbReference>
<sequence>MIGRMILETCASVDDAIQLLKELPHRGSFSYVVLDRNEKTYVIEASPRGVLVRQSHVCTNHFELLQHENRHHLDDSRRRMQTIDRESHKHLSAQDAFRLLNDKNRGVFSGLYKSWAGTIHTSAYFPKDLKAWFALGGDQEPIEFNFAGWLKGEDIAAEPIHGELDTKMGIANMD</sequence>
<comment type="caution">
    <text evidence="2">The sequence shown here is derived from an EMBL/GenBank/DDBJ whole genome shotgun (WGS) entry which is preliminary data.</text>
</comment>
<organism evidence="2 3">
    <name type="scientific">Lentibacillus kapialis</name>
    <dbReference type="NCBI Taxonomy" id="340214"/>
    <lineage>
        <taxon>Bacteria</taxon>
        <taxon>Bacillati</taxon>
        <taxon>Bacillota</taxon>
        <taxon>Bacilli</taxon>
        <taxon>Bacillales</taxon>
        <taxon>Bacillaceae</taxon>
        <taxon>Lentibacillus</taxon>
    </lineage>
</organism>
<dbReference type="Pfam" id="PF03417">
    <property type="entry name" value="AAT"/>
    <property type="match status" value="1"/>
</dbReference>
<protein>
    <recommendedName>
        <fullName evidence="1">Peptidase C45 hydrolase domain-containing protein</fullName>
    </recommendedName>
</protein>
<dbReference type="AlphaFoldDB" id="A0A917PKH4"/>
<evidence type="ECO:0000313" key="3">
    <source>
        <dbReference type="Proteomes" id="UP000658382"/>
    </source>
</evidence>
<dbReference type="InterPro" id="IPR005079">
    <property type="entry name" value="Peptidase_C45_hydrolase"/>
</dbReference>
<evidence type="ECO:0000313" key="2">
    <source>
        <dbReference type="EMBL" id="GGJ81820.1"/>
    </source>
</evidence>
<evidence type="ECO:0000259" key="1">
    <source>
        <dbReference type="Pfam" id="PF03417"/>
    </source>
</evidence>
<dbReference type="EMBL" id="BMNQ01000001">
    <property type="protein sequence ID" value="GGJ81820.1"/>
    <property type="molecule type" value="Genomic_DNA"/>
</dbReference>
<reference evidence="2" key="2">
    <citation type="submission" date="2020-09" db="EMBL/GenBank/DDBJ databases">
        <authorList>
            <person name="Sun Q."/>
            <person name="Ohkuma M."/>
        </authorList>
    </citation>
    <scope>NUCLEOTIDE SEQUENCE</scope>
    <source>
        <strain evidence="2">JCM 12580</strain>
    </source>
</reference>
<reference evidence="2" key="1">
    <citation type="journal article" date="2014" name="Int. J. Syst. Evol. Microbiol.">
        <title>Complete genome sequence of Corynebacterium casei LMG S-19264T (=DSM 44701T), isolated from a smear-ripened cheese.</title>
        <authorList>
            <consortium name="US DOE Joint Genome Institute (JGI-PGF)"/>
            <person name="Walter F."/>
            <person name="Albersmeier A."/>
            <person name="Kalinowski J."/>
            <person name="Ruckert C."/>
        </authorList>
    </citation>
    <scope>NUCLEOTIDE SEQUENCE</scope>
    <source>
        <strain evidence="2">JCM 12580</strain>
    </source>
</reference>
<feature type="domain" description="Peptidase C45 hydrolase" evidence="1">
    <location>
        <begin position="1"/>
        <end position="138"/>
    </location>
</feature>
<gene>
    <name evidence="2" type="ORF">GCM10007063_00310</name>
</gene>
<keyword evidence="3" id="KW-1185">Reference proteome</keyword>
<accession>A0A917PKH4</accession>
<proteinExistence type="predicted"/>
<dbReference type="Proteomes" id="UP000658382">
    <property type="component" value="Unassembled WGS sequence"/>
</dbReference>